<dbReference type="GO" id="GO:0051205">
    <property type="term" value="P:protein insertion into membrane"/>
    <property type="evidence" value="ECO:0007669"/>
    <property type="project" value="TreeGrafter"/>
</dbReference>
<keyword evidence="2" id="KW-0472">Membrane</keyword>
<dbReference type="PANTHER" id="PTHR37423">
    <property type="entry name" value="SOLUBLE LYTIC MUREIN TRANSGLYCOSYLASE-RELATED"/>
    <property type="match status" value="1"/>
</dbReference>
<evidence type="ECO:0000313" key="7">
    <source>
        <dbReference type="EMBL" id="VAW72255.1"/>
    </source>
</evidence>
<keyword evidence="1" id="KW-0732">Signal</keyword>
<evidence type="ECO:0000256" key="3">
    <source>
        <dbReference type="ARBA" id="ARBA00023139"/>
    </source>
</evidence>
<dbReference type="Pfam" id="PF13525">
    <property type="entry name" value="YfiO"/>
    <property type="match status" value="1"/>
</dbReference>
<dbReference type="EMBL" id="UOFL01000036">
    <property type="protein sequence ID" value="VAW72255.1"/>
    <property type="molecule type" value="Genomic_DNA"/>
</dbReference>
<accession>A0A3B0XVA9</accession>
<sequence>MNHYCKTFILTLCIIGLSSCSWLPKQKDITKDWSAQRLYTAAKTKLAAKDYEKSIKYYQLLETRYPFGKFAQQGQLEIAFAHYKNESFDLALAASTRFIRLNPQNPNVDYAYYLKGLINYRQKNSILEKVFPVDPSTRDPGVARKSFFDFKKLVTKFPNSKYAKDARQRMLYLRNNLAKHEIVVAKYYIQRGAHIAAVNRAKYVLEHYDGSPSVRGALEIMITSYDKLGLEKLRQSSLRVLKHNFPNHPWISNNKKRKRRWFGRKKKS</sequence>
<keyword evidence="5" id="KW-0449">Lipoprotein</keyword>
<evidence type="ECO:0000256" key="1">
    <source>
        <dbReference type="ARBA" id="ARBA00022729"/>
    </source>
</evidence>
<proteinExistence type="inferred from homology"/>
<feature type="domain" description="Outer membrane lipoprotein BamD-like" evidence="6">
    <location>
        <begin position="33"/>
        <end position="236"/>
    </location>
</feature>
<keyword evidence="3" id="KW-0564">Palmitate</keyword>
<keyword evidence="4" id="KW-0998">Cell outer membrane</keyword>
<evidence type="ECO:0000259" key="6">
    <source>
        <dbReference type="Pfam" id="PF13525"/>
    </source>
</evidence>
<dbReference type="GO" id="GO:1990063">
    <property type="term" value="C:Bam protein complex"/>
    <property type="evidence" value="ECO:0007669"/>
    <property type="project" value="TreeGrafter"/>
</dbReference>
<dbReference type="Gene3D" id="1.25.40.10">
    <property type="entry name" value="Tetratricopeptide repeat domain"/>
    <property type="match status" value="1"/>
</dbReference>
<dbReference type="InterPro" id="IPR011990">
    <property type="entry name" value="TPR-like_helical_dom_sf"/>
</dbReference>
<dbReference type="PANTHER" id="PTHR37423:SF1">
    <property type="entry name" value="OUTER MEMBRANE PROTEIN ASSEMBLY FACTOR BAMD"/>
    <property type="match status" value="1"/>
</dbReference>
<gene>
    <name evidence="7" type="ORF">MNBD_GAMMA12-1675</name>
</gene>
<evidence type="ECO:0000256" key="2">
    <source>
        <dbReference type="ARBA" id="ARBA00023136"/>
    </source>
</evidence>
<dbReference type="AlphaFoldDB" id="A0A3B0XVA9"/>
<dbReference type="PROSITE" id="PS51257">
    <property type="entry name" value="PROKAR_LIPOPROTEIN"/>
    <property type="match status" value="1"/>
</dbReference>
<evidence type="ECO:0000256" key="5">
    <source>
        <dbReference type="ARBA" id="ARBA00023288"/>
    </source>
</evidence>
<dbReference type="HAMAP" id="MF_00922">
    <property type="entry name" value="OM_assembly_BamD"/>
    <property type="match status" value="1"/>
</dbReference>
<name>A0A3B0XVA9_9ZZZZ</name>
<dbReference type="NCBIfam" id="TIGR03302">
    <property type="entry name" value="OM_YfiO"/>
    <property type="match status" value="1"/>
</dbReference>
<dbReference type="SUPFAM" id="SSF48452">
    <property type="entry name" value="TPR-like"/>
    <property type="match status" value="1"/>
</dbReference>
<dbReference type="InterPro" id="IPR017689">
    <property type="entry name" value="BamD"/>
</dbReference>
<organism evidence="7">
    <name type="scientific">hydrothermal vent metagenome</name>
    <dbReference type="NCBI Taxonomy" id="652676"/>
    <lineage>
        <taxon>unclassified sequences</taxon>
        <taxon>metagenomes</taxon>
        <taxon>ecological metagenomes</taxon>
    </lineage>
</organism>
<evidence type="ECO:0000256" key="4">
    <source>
        <dbReference type="ARBA" id="ARBA00023237"/>
    </source>
</evidence>
<dbReference type="InterPro" id="IPR039565">
    <property type="entry name" value="BamD-like"/>
</dbReference>
<dbReference type="CDD" id="cd15830">
    <property type="entry name" value="BamD"/>
    <property type="match status" value="1"/>
</dbReference>
<reference evidence="7" key="1">
    <citation type="submission" date="2018-06" db="EMBL/GenBank/DDBJ databases">
        <authorList>
            <person name="Zhirakovskaya E."/>
        </authorList>
    </citation>
    <scope>NUCLEOTIDE SEQUENCE</scope>
</reference>
<protein>
    <submittedName>
        <fullName evidence="7">Outer membrane beta-barrel assembly protein BamD</fullName>
    </submittedName>
</protein>